<accession>A0A1E1WD28</accession>
<reference evidence="2" key="1">
    <citation type="submission" date="2015-09" db="EMBL/GenBank/DDBJ databases">
        <title>De novo assembly of Pectinophora gossypiella (Pink Bollworm) gut transcriptome.</title>
        <authorList>
            <person name="Tassone E.E."/>
        </authorList>
    </citation>
    <scope>NUCLEOTIDE SEQUENCE</scope>
</reference>
<dbReference type="AlphaFoldDB" id="A0A1E1WD28"/>
<dbReference type="EMBL" id="GDQN01006171">
    <property type="protein sequence ID" value="JAT84883.1"/>
    <property type="molecule type" value="Transcribed_RNA"/>
</dbReference>
<gene>
    <name evidence="4" type="ORF">g.15790</name>
    <name evidence="3" type="ORF">g.15791</name>
    <name evidence="2" type="ORF">g.15792</name>
</gene>
<feature type="compositionally biased region" description="Basic residues" evidence="1">
    <location>
        <begin position="31"/>
        <end position="41"/>
    </location>
</feature>
<feature type="compositionally biased region" description="Basic and acidic residues" evidence="1">
    <location>
        <begin position="50"/>
        <end position="63"/>
    </location>
</feature>
<evidence type="ECO:0000313" key="3">
    <source>
        <dbReference type="EMBL" id="JAT88042.1"/>
    </source>
</evidence>
<protein>
    <submittedName>
        <fullName evidence="2">Uncharacterized protein</fullName>
    </submittedName>
</protein>
<dbReference type="EMBL" id="GDQN01003012">
    <property type="protein sequence ID" value="JAT88042.1"/>
    <property type="molecule type" value="Transcribed_RNA"/>
</dbReference>
<evidence type="ECO:0000313" key="2">
    <source>
        <dbReference type="EMBL" id="JAT84883.1"/>
    </source>
</evidence>
<dbReference type="EMBL" id="GDQN01000679">
    <property type="protein sequence ID" value="JAT90375.1"/>
    <property type="molecule type" value="Transcribed_RNA"/>
</dbReference>
<organism evidence="2">
    <name type="scientific">Pectinophora gossypiella</name>
    <name type="common">Cotton pink bollworm</name>
    <name type="synonym">Depressaria gossypiella</name>
    <dbReference type="NCBI Taxonomy" id="13191"/>
    <lineage>
        <taxon>Eukaryota</taxon>
        <taxon>Metazoa</taxon>
        <taxon>Ecdysozoa</taxon>
        <taxon>Arthropoda</taxon>
        <taxon>Hexapoda</taxon>
        <taxon>Insecta</taxon>
        <taxon>Pterygota</taxon>
        <taxon>Neoptera</taxon>
        <taxon>Endopterygota</taxon>
        <taxon>Lepidoptera</taxon>
        <taxon>Glossata</taxon>
        <taxon>Ditrysia</taxon>
        <taxon>Gelechioidea</taxon>
        <taxon>Gelechiidae</taxon>
        <taxon>Apatetrinae</taxon>
        <taxon>Pectinophora</taxon>
    </lineage>
</organism>
<evidence type="ECO:0000313" key="4">
    <source>
        <dbReference type="EMBL" id="JAT90375.1"/>
    </source>
</evidence>
<evidence type="ECO:0000256" key="1">
    <source>
        <dbReference type="SAM" id="MobiDB-lite"/>
    </source>
</evidence>
<sequence length="109" mass="13085">MPLTSAERSRRYREKIKKENPEKLNAQRLKNLQRIKSKKKKISEMNEEEAEKRRQVWRKEKQASRQKKRKNGPSTVQKEVNNYNNDLQLHDIGITIITLFIKLILEIKS</sequence>
<proteinExistence type="predicted"/>
<feature type="region of interest" description="Disordered" evidence="1">
    <location>
        <begin position="1"/>
        <end position="79"/>
    </location>
</feature>
<name>A0A1E1WD28_PECGO</name>